<keyword evidence="4" id="KW-1185">Reference proteome</keyword>
<dbReference type="GO" id="GO:0015562">
    <property type="term" value="F:efflux transmembrane transporter activity"/>
    <property type="evidence" value="ECO:0007669"/>
    <property type="project" value="InterPro"/>
</dbReference>
<evidence type="ECO:0008006" key="5">
    <source>
        <dbReference type="Google" id="ProtNLM"/>
    </source>
</evidence>
<evidence type="ECO:0000313" key="3">
    <source>
        <dbReference type="EMBL" id="MBE0348517.1"/>
    </source>
</evidence>
<feature type="signal peptide" evidence="2">
    <location>
        <begin position="1"/>
        <end position="20"/>
    </location>
</feature>
<dbReference type="AlphaFoldDB" id="A0A8I0MYP8"/>
<dbReference type="Gene3D" id="1.20.1600.10">
    <property type="entry name" value="Outer membrane efflux proteins (OEP)"/>
    <property type="match status" value="1"/>
</dbReference>
<reference evidence="3 4" key="1">
    <citation type="submission" date="2015-06" db="EMBL/GenBank/DDBJ databases">
        <title>Genome sequence of Pseudoalteromonas peptidolytica.</title>
        <authorList>
            <person name="Xie B.-B."/>
            <person name="Rong J.-C."/>
            <person name="Qin Q.-L."/>
            <person name="Zhang Y.-Z."/>
        </authorList>
    </citation>
    <scope>NUCLEOTIDE SEQUENCE [LARGE SCALE GENOMIC DNA]</scope>
    <source>
        <strain evidence="3 4">F12-50-A1</strain>
    </source>
</reference>
<dbReference type="SUPFAM" id="SSF56954">
    <property type="entry name" value="Outer membrane efflux proteins (OEP)"/>
    <property type="match status" value="1"/>
</dbReference>
<evidence type="ECO:0000256" key="2">
    <source>
        <dbReference type="SAM" id="SignalP"/>
    </source>
</evidence>
<sequence length="441" mass="49460">MKVIICVLFAAIVFSASLRANTMTLENAIKVAIQHDPWLKSSNHRRSAMLSMSREALSYPDPQVSVATMNLPVDSWEFNQEGMTQLKVGVMQMLPRGDSLEIKSTQLKLNANKQPILQLDRQAQVRRDVSLLWLDMVQAKKTLSLIERDSVLFEQMVEIANASYANAVGPTRQQDVIRAQLEVMQLDDKRSAAFQQLNTAKAKLEQWLLDDSLYNKKTLPISIEDHITLPKIPFLAPQFLREGHGDSQTLVQYLARHPQVVAADVTTYQAEQGIKLAEQAYKPQFALNASYAFRDDAPNQMSRSDFFSVGVSFDLPLFTDSKQDQAKAAAIAEFEATKTDRLIVLKQLFANLNGEIQSIQRLQQRRSLYEKAIVAQSAEQAEAALTAYTNDDGDFAEVVRARIAKLNAQLSALAIDIALLKAVVRSNYYLTQVAKETTHEQ</sequence>
<dbReference type="PANTHER" id="PTHR30203">
    <property type="entry name" value="OUTER MEMBRANE CATION EFFLUX PROTEIN"/>
    <property type="match status" value="1"/>
</dbReference>
<comment type="caution">
    <text evidence="3">The sequence shown here is derived from an EMBL/GenBank/DDBJ whole genome shotgun (WGS) entry which is preliminary data.</text>
</comment>
<keyword evidence="1" id="KW-0175">Coiled coil</keyword>
<feature type="coiled-coil region" evidence="1">
    <location>
        <begin position="345"/>
        <end position="379"/>
    </location>
</feature>
<name>A0A8I0MYP8_9GAMM</name>
<evidence type="ECO:0000313" key="4">
    <source>
        <dbReference type="Proteomes" id="UP000660708"/>
    </source>
</evidence>
<feature type="chain" id="PRO_5034971401" description="Transporter" evidence="2">
    <location>
        <begin position="21"/>
        <end position="441"/>
    </location>
</feature>
<keyword evidence="2" id="KW-0732">Signal</keyword>
<dbReference type="RefSeq" id="WP_147390263.1">
    <property type="nucleotide sequence ID" value="NZ_AQHF01000034.1"/>
</dbReference>
<protein>
    <recommendedName>
        <fullName evidence="5">Transporter</fullName>
    </recommendedName>
</protein>
<dbReference type="EMBL" id="AQHF01000034">
    <property type="protein sequence ID" value="MBE0348517.1"/>
    <property type="molecule type" value="Genomic_DNA"/>
</dbReference>
<proteinExistence type="predicted"/>
<accession>A0A8I0MYP8</accession>
<evidence type="ECO:0000256" key="1">
    <source>
        <dbReference type="SAM" id="Coils"/>
    </source>
</evidence>
<dbReference type="InterPro" id="IPR010131">
    <property type="entry name" value="MdtP/NodT-like"/>
</dbReference>
<dbReference type="PANTHER" id="PTHR30203:SF24">
    <property type="entry name" value="BLR4935 PROTEIN"/>
    <property type="match status" value="1"/>
</dbReference>
<organism evidence="3 4">
    <name type="scientific">Pseudoalteromonas peptidolytica F12-50-A1</name>
    <dbReference type="NCBI Taxonomy" id="1315280"/>
    <lineage>
        <taxon>Bacteria</taxon>
        <taxon>Pseudomonadati</taxon>
        <taxon>Pseudomonadota</taxon>
        <taxon>Gammaproteobacteria</taxon>
        <taxon>Alteromonadales</taxon>
        <taxon>Pseudoalteromonadaceae</taxon>
        <taxon>Pseudoalteromonas</taxon>
    </lineage>
</organism>
<gene>
    <name evidence="3" type="ORF">PPEP_b0277</name>
</gene>
<dbReference type="Proteomes" id="UP000660708">
    <property type="component" value="Unassembled WGS sequence"/>
</dbReference>